<dbReference type="InterPro" id="IPR036236">
    <property type="entry name" value="Znf_C2H2_sf"/>
</dbReference>
<evidence type="ECO:0000313" key="9">
    <source>
        <dbReference type="EMBL" id="KAH0553748.1"/>
    </source>
</evidence>
<keyword evidence="2" id="KW-0479">Metal-binding</keyword>
<keyword evidence="3" id="KW-0677">Repeat</keyword>
<evidence type="ECO:0000256" key="7">
    <source>
        <dbReference type="PROSITE-ProRule" id="PRU00042"/>
    </source>
</evidence>
<comment type="subcellular location">
    <subcellularLocation>
        <location evidence="1">Nucleus</location>
    </subcellularLocation>
</comment>
<feature type="domain" description="C2H2-type" evidence="8">
    <location>
        <begin position="464"/>
        <end position="483"/>
    </location>
</feature>
<evidence type="ECO:0000256" key="5">
    <source>
        <dbReference type="ARBA" id="ARBA00022833"/>
    </source>
</evidence>
<dbReference type="SUPFAM" id="SSF57667">
    <property type="entry name" value="beta-beta-alpha zinc fingers"/>
    <property type="match status" value="4"/>
</dbReference>
<dbReference type="PANTHER" id="PTHR24394:SF44">
    <property type="entry name" value="ZINC FINGER PROTEIN 271-LIKE"/>
    <property type="match status" value="1"/>
</dbReference>
<dbReference type="AlphaFoldDB" id="A0AAV7IJE6"/>
<keyword evidence="6" id="KW-0539">Nucleus</keyword>
<dbReference type="Pfam" id="PF00096">
    <property type="entry name" value="zf-C2H2"/>
    <property type="match status" value="8"/>
</dbReference>
<dbReference type="GO" id="GO:0000981">
    <property type="term" value="F:DNA-binding transcription factor activity, RNA polymerase II-specific"/>
    <property type="evidence" value="ECO:0007669"/>
    <property type="project" value="TreeGrafter"/>
</dbReference>
<protein>
    <recommendedName>
        <fullName evidence="8">C2H2-type domain-containing protein</fullName>
    </recommendedName>
</protein>
<dbReference type="Gene3D" id="3.30.160.60">
    <property type="entry name" value="Classic Zinc Finger"/>
    <property type="match status" value="4"/>
</dbReference>
<keyword evidence="10" id="KW-1185">Reference proteome</keyword>
<feature type="domain" description="C2H2-type" evidence="8">
    <location>
        <begin position="226"/>
        <end position="253"/>
    </location>
</feature>
<feature type="domain" description="C2H2-type" evidence="8">
    <location>
        <begin position="507"/>
        <end position="535"/>
    </location>
</feature>
<feature type="domain" description="C2H2-type" evidence="8">
    <location>
        <begin position="24"/>
        <end position="51"/>
    </location>
</feature>
<feature type="domain" description="C2H2-type" evidence="8">
    <location>
        <begin position="197"/>
        <end position="215"/>
    </location>
</feature>
<proteinExistence type="predicted"/>
<dbReference type="GO" id="GO:0008270">
    <property type="term" value="F:zinc ion binding"/>
    <property type="evidence" value="ECO:0007669"/>
    <property type="project" value="UniProtKB-KW"/>
</dbReference>
<evidence type="ECO:0000313" key="10">
    <source>
        <dbReference type="Proteomes" id="UP000826195"/>
    </source>
</evidence>
<dbReference type="PROSITE" id="PS50157">
    <property type="entry name" value="ZINC_FINGER_C2H2_2"/>
    <property type="match status" value="10"/>
</dbReference>
<feature type="domain" description="C2H2-type" evidence="8">
    <location>
        <begin position="306"/>
        <end position="335"/>
    </location>
</feature>
<sequence>MEGYETGTSEEKKTYQFYDPNYQYTCQRCGKSYKSAGSLSRHRHYECGIEPKEKYGDGYLPASQSSSDNEEIYPQNLLGVAYKTSVNNSKEVRDDDGKYVCTKCGKSYIASTSLKRHQRLECGVDPAQKFKIKNSRDLEFKLVDWASKILFYMRRYWTFIPAGPIGPAMPEYPSIVPAQVALISTRSSRRSKAKMNFRCDKCGKHFRSRYHLNRHYSLCGNTLKAFGCSKCGRKFRREDYVKNHMMICNGPFAVEQWNGTNFTQWYEVPGNDKFHMCQTCRKYFSSQKSLMRHVNSMCGTNNAQAHECEKCGKLFGRRDNMKRHYDLCGSAKKYPCLKCNKKFSRKDYMKVHATLSFGYQFWPIKTEEHPEEIVTEEPNQSTSPKKRRGRRCVLSLNYICNSCGNKYARLSCLRRHQKECCCEPTLECPKNNRRIQEMNYFLYPELNYQRDELDILRPKKLRLHYCSGCGRSYTRVDSLKRHQLKCNEYLMTTLQDSGAGRNEDREYFCEKCGKSYRRRDSLLRHQRLVCYRDKVYEKKRENRNA</sequence>
<comment type="caution">
    <text evidence="9">The sequence shown here is derived from an EMBL/GenBank/DDBJ whole genome shotgun (WGS) entry which is preliminary data.</text>
</comment>
<dbReference type="Proteomes" id="UP000826195">
    <property type="component" value="Unassembled WGS sequence"/>
</dbReference>
<dbReference type="FunFam" id="3.30.160.60:FF:000446">
    <property type="entry name" value="Zinc finger protein"/>
    <property type="match status" value="1"/>
</dbReference>
<feature type="domain" description="C2H2-type" evidence="8">
    <location>
        <begin position="99"/>
        <end position="126"/>
    </location>
</feature>
<feature type="domain" description="C2H2-type" evidence="8">
    <location>
        <begin position="398"/>
        <end position="429"/>
    </location>
</feature>
<evidence type="ECO:0000256" key="1">
    <source>
        <dbReference type="ARBA" id="ARBA00004123"/>
    </source>
</evidence>
<dbReference type="InterPro" id="IPR013087">
    <property type="entry name" value="Znf_C2H2_type"/>
</dbReference>
<evidence type="ECO:0000256" key="3">
    <source>
        <dbReference type="ARBA" id="ARBA00022737"/>
    </source>
</evidence>
<evidence type="ECO:0000256" key="6">
    <source>
        <dbReference type="ARBA" id="ARBA00023242"/>
    </source>
</evidence>
<dbReference type="SMART" id="SM00355">
    <property type="entry name" value="ZnF_C2H2"/>
    <property type="match status" value="10"/>
</dbReference>
<reference evidence="9 10" key="1">
    <citation type="journal article" date="2021" name="J. Hered.">
        <title>A chromosome-level genome assembly of the parasitoid wasp, Cotesia glomerata (Hymenoptera: Braconidae).</title>
        <authorList>
            <person name="Pinto B.J."/>
            <person name="Weis J.J."/>
            <person name="Gamble T."/>
            <person name="Ode P.J."/>
            <person name="Paul R."/>
            <person name="Zaspel J.M."/>
        </authorList>
    </citation>
    <scope>NUCLEOTIDE SEQUENCE [LARGE SCALE GENOMIC DNA]</scope>
    <source>
        <strain evidence="9">CgM1</strain>
    </source>
</reference>
<name>A0AAV7IJE6_COTGL</name>
<evidence type="ECO:0000256" key="4">
    <source>
        <dbReference type="ARBA" id="ARBA00022771"/>
    </source>
</evidence>
<evidence type="ECO:0000259" key="8">
    <source>
        <dbReference type="PROSITE" id="PS50157"/>
    </source>
</evidence>
<organism evidence="9 10">
    <name type="scientific">Cotesia glomerata</name>
    <name type="common">Lepidopteran parasitic wasp</name>
    <name type="synonym">Apanteles glomeratus</name>
    <dbReference type="NCBI Taxonomy" id="32391"/>
    <lineage>
        <taxon>Eukaryota</taxon>
        <taxon>Metazoa</taxon>
        <taxon>Ecdysozoa</taxon>
        <taxon>Arthropoda</taxon>
        <taxon>Hexapoda</taxon>
        <taxon>Insecta</taxon>
        <taxon>Pterygota</taxon>
        <taxon>Neoptera</taxon>
        <taxon>Endopterygota</taxon>
        <taxon>Hymenoptera</taxon>
        <taxon>Apocrita</taxon>
        <taxon>Ichneumonoidea</taxon>
        <taxon>Braconidae</taxon>
        <taxon>Microgastrinae</taxon>
        <taxon>Cotesia</taxon>
    </lineage>
</organism>
<evidence type="ECO:0000256" key="2">
    <source>
        <dbReference type="ARBA" id="ARBA00022723"/>
    </source>
</evidence>
<dbReference type="PANTHER" id="PTHR24394">
    <property type="entry name" value="ZINC FINGER PROTEIN"/>
    <property type="match status" value="1"/>
</dbReference>
<keyword evidence="4 7" id="KW-0863">Zinc-finger</keyword>
<keyword evidence="5" id="KW-0862">Zinc</keyword>
<gene>
    <name evidence="9" type="ORF">KQX54_003900</name>
</gene>
<accession>A0AAV7IJE6</accession>
<feature type="domain" description="C2H2-type" evidence="8">
    <location>
        <begin position="275"/>
        <end position="302"/>
    </location>
</feature>
<dbReference type="GO" id="GO:0005634">
    <property type="term" value="C:nucleus"/>
    <property type="evidence" value="ECO:0007669"/>
    <property type="project" value="UniProtKB-SubCell"/>
</dbReference>
<feature type="domain" description="C2H2-type" evidence="8">
    <location>
        <begin position="334"/>
        <end position="370"/>
    </location>
</feature>
<dbReference type="EMBL" id="JAHXZJ010001119">
    <property type="protein sequence ID" value="KAH0553748.1"/>
    <property type="molecule type" value="Genomic_DNA"/>
</dbReference>